<protein>
    <submittedName>
        <fullName evidence="2">Uncharacterized protein</fullName>
    </submittedName>
</protein>
<dbReference type="STRING" id="285458.BGM19_24030"/>
<accession>A0A1E5P6T8</accession>
<organism evidence="2 3">
    <name type="scientific">Streptomyces agglomeratus</name>
    <dbReference type="NCBI Taxonomy" id="285458"/>
    <lineage>
        <taxon>Bacteria</taxon>
        <taxon>Bacillati</taxon>
        <taxon>Actinomycetota</taxon>
        <taxon>Actinomycetes</taxon>
        <taxon>Kitasatosporales</taxon>
        <taxon>Streptomycetaceae</taxon>
        <taxon>Streptomyces</taxon>
    </lineage>
</organism>
<feature type="region of interest" description="Disordered" evidence="1">
    <location>
        <begin position="1"/>
        <end position="32"/>
    </location>
</feature>
<evidence type="ECO:0000313" key="3">
    <source>
        <dbReference type="Proteomes" id="UP000095759"/>
    </source>
</evidence>
<dbReference type="RefSeq" id="WP_069935094.1">
    <property type="nucleotide sequence ID" value="NZ_MEHJ01000001.1"/>
</dbReference>
<dbReference type="AlphaFoldDB" id="A0A1E5P6T8"/>
<comment type="caution">
    <text evidence="2">The sequence shown here is derived from an EMBL/GenBank/DDBJ whole genome shotgun (WGS) entry which is preliminary data.</text>
</comment>
<dbReference type="Proteomes" id="UP000095759">
    <property type="component" value="Unassembled WGS sequence"/>
</dbReference>
<sequence>MISEPEMVGDFPDWPEPGTATSEDRPATPRGRRPWLWAAGGAVAASAVWAGGLYATGTQPVVDTRGFRVGDGLCEKAELNALRLSLGKRTGDPIEAVVEHSALDRVTCDLSFVPDVKPREGEFRASYEVQIIAHLHKKADPEAEFEAFARQPRWGDGAPARLEAVDGLGEKAFLIPPPAEWEGPRLVVLDGGAVLELGITPGYESYYEGEGEGEGEFEEPPPEPDTSALPPLMVEDLRDLMAALRS</sequence>
<dbReference type="EMBL" id="MEHJ01000001">
    <property type="protein sequence ID" value="OEJ25235.1"/>
    <property type="molecule type" value="Genomic_DNA"/>
</dbReference>
<evidence type="ECO:0000313" key="2">
    <source>
        <dbReference type="EMBL" id="OEJ25235.1"/>
    </source>
</evidence>
<name>A0A1E5P6T8_9ACTN</name>
<feature type="compositionally biased region" description="Acidic residues" evidence="1">
    <location>
        <begin position="207"/>
        <end position="222"/>
    </location>
</feature>
<keyword evidence="3" id="KW-1185">Reference proteome</keyword>
<dbReference type="OrthoDB" id="4515152at2"/>
<proteinExistence type="predicted"/>
<gene>
    <name evidence="2" type="ORF">AS594_12780</name>
</gene>
<reference evidence="2 3" key="1">
    <citation type="submission" date="2016-08" db="EMBL/GenBank/DDBJ databases">
        <title>Complete genome sequence of Streptomyces agglomeratus strain 6-3-2, a novel anti-MRSA actinomycete isolated from Wuli of Tebit, China.</title>
        <authorList>
            <person name="Chen X."/>
        </authorList>
    </citation>
    <scope>NUCLEOTIDE SEQUENCE [LARGE SCALE GENOMIC DNA]</scope>
    <source>
        <strain evidence="2 3">6-3-2</strain>
    </source>
</reference>
<feature type="region of interest" description="Disordered" evidence="1">
    <location>
        <begin position="205"/>
        <end position="233"/>
    </location>
</feature>
<evidence type="ECO:0000256" key="1">
    <source>
        <dbReference type="SAM" id="MobiDB-lite"/>
    </source>
</evidence>